<evidence type="ECO:0000256" key="2">
    <source>
        <dbReference type="PIRSR" id="PIRSR005962-1"/>
    </source>
</evidence>
<dbReference type="Gene3D" id="3.40.630.10">
    <property type="entry name" value="Zn peptidases"/>
    <property type="match status" value="1"/>
</dbReference>
<dbReference type="PANTHER" id="PTHR11014">
    <property type="entry name" value="PEPTIDASE M20 FAMILY MEMBER"/>
    <property type="match status" value="1"/>
</dbReference>
<dbReference type="AlphaFoldDB" id="A0A346AYQ8"/>
<keyword evidence="1 4" id="KW-0378">Hydrolase</keyword>
<organism evidence="4 5">
    <name type="scientific">Megasphaera stantonii</name>
    <dbReference type="NCBI Taxonomy" id="2144175"/>
    <lineage>
        <taxon>Bacteria</taxon>
        <taxon>Bacillati</taxon>
        <taxon>Bacillota</taxon>
        <taxon>Negativicutes</taxon>
        <taxon>Veillonellales</taxon>
        <taxon>Veillonellaceae</taxon>
        <taxon>Megasphaera</taxon>
    </lineage>
</organism>
<dbReference type="FunFam" id="3.30.70.360:FF:000001">
    <property type="entry name" value="N-acetyldiaminopimelate deacetylase"/>
    <property type="match status" value="1"/>
</dbReference>
<reference evidence="4 5" key="1">
    <citation type="submission" date="2018-05" db="EMBL/GenBank/DDBJ databases">
        <title>Complete genome sequence of Megasphaera sp. AJH120T, isolated from the ceca of a chicken.</title>
        <authorList>
            <person name="Maki J."/>
            <person name="Looft T."/>
        </authorList>
    </citation>
    <scope>NUCLEOTIDE SEQUENCE [LARGE SCALE GENOMIC DNA]</scope>
    <source>
        <strain evidence="4 5">AJH120</strain>
    </source>
</reference>
<dbReference type="Pfam" id="PF01546">
    <property type="entry name" value="Peptidase_M20"/>
    <property type="match status" value="1"/>
</dbReference>
<dbReference type="PIRSF" id="PIRSF005962">
    <property type="entry name" value="Pept_M20D_amidohydro"/>
    <property type="match status" value="1"/>
</dbReference>
<feature type="binding site" evidence="2">
    <location>
        <position position="367"/>
    </location>
    <ligand>
        <name>Mn(2+)</name>
        <dbReference type="ChEBI" id="CHEBI:29035"/>
        <label>2</label>
    </ligand>
</feature>
<dbReference type="PANTHER" id="PTHR11014:SF63">
    <property type="entry name" value="METALLOPEPTIDASE, PUTATIVE (AFU_ORTHOLOGUE AFUA_6G09600)-RELATED"/>
    <property type="match status" value="1"/>
</dbReference>
<dbReference type="GO" id="GO:0050118">
    <property type="term" value="F:N-acetyldiaminopimelate deacetylase activity"/>
    <property type="evidence" value="ECO:0007669"/>
    <property type="project" value="UniProtKB-ARBA"/>
</dbReference>
<dbReference type="EMBL" id="CP029462">
    <property type="protein sequence ID" value="AXL21001.1"/>
    <property type="molecule type" value="Genomic_DNA"/>
</dbReference>
<feature type="binding site" evidence="2">
    <location>
        <position position="168"/>
    </location>
    <ligand>
        <name>Mn(2+)</name>
        <dbReference type="ChEBI" id="CHEBI:29035"/>
        <label>2</label>
    </ligand>
</feature>
<dbReference type="KEGG" id="meg:DKB62_05160"/>
<dbReference type="Proteomes" id="UP000254337">
    <property type="component" value="Chromosome"/>
</dbReference>
<dbReference type="NCBIfam" id="TIGR01891">
    <property type="entry name" value="amidohydrolases"/>
    <property type="match status" value="1"/>
</dbReference>
<dbReference type="InterPro" id="IPR011650">
    <property type="entry name" value="Peptidase_M20_dimer"/>
</dbReference>
<feature type="domain" description="Peptidase M20 dimerisation" evidence="3">
    <location>
        <begin position="192"/>
        <end position="282"/>
    </location>
</feature>
<protein>
    <submittedName>
        <fullName evidence="4">Amidohydrolase</fullName>
    </submittedName>
</protein>
<dbReference type="InterPro" id="IPR036264">
    <property type="entry name" value="Bact_exopeptidase_dim_dom"/>
</dbReference>
<evidence type="ECO:0000259" key="3">
    <source>
        <dbReference type="Pfam" id="PF07687"/>
    </source>
</evidence>
<proteinExistence type="predicted"/>
<feature type="binding site" evidence="2">
    <location>
        <position position="108"/>
    </location>
    <ligand>
        <name>Mn(2+)</name>
        <dbReference type="ChEBI" id="CHEBI:29035"/>
        <label>2</label>
    </ligand>
</feature>
<keyword evidence="2" id="KW-0479">Metal-binding</keyword>
<dbReference type="Pfam" id="PF07687">
    <property type="entry name" value="M20_dimer"/>
    <property type="match status" value="1"/>
</dbReference>
<gene>
    <name evidence="4" type="ORF">DKB62_05160</name>
</gene>
<dbReference type="GO" id="GO:0046872">
    <property type="term" value="F:metal ion binding"/>
    <property type="evidence" value="ECO:0007669"/>
    <property type="project" value="UniProtKB-KW"/>
</dbReference>
<dbReference type="InterPro" id="IPR017439">
    <property type="entry name" value="Amidohydrolase"/>
</dbReference>
<comment type="cofactor">
    <cofactor evidence="2">
        <name>Mn(2+)</name>
        <dbReference type="ChEBI" id="CHEBI:29035"/>
    </cofactor>
    <text evidence="2">The Mn(2+) ion enhances activity.</text>
</comment>
<evidence type="ECO:0000256" key="1">
    <source>
        <dbReference type="ARBA" id="ARBA00022801"/>
    </source>
</evidence>
<keyword evidence="2" id="KW-0464">Manganese</keyword>
<keyword evidence="5" id="KW-1185">Reference proteome</keyword>
<dbReference type="RefSeq" id="WP_087477574.1">
    <property type="nucleotide sequence ID" value="NZ_CP029462.1"/>
</dbReference>
<dbReference type="InterPro" id="IPR002933">
    <property type="entry name" value="Peptidase_M20"/>
</dbReference>
<feature type="binding site" evidence="2">
    <location>
        <position position="142"/>
    </location>
    <ligand>
        <name>Mn(2+)</name>
        <dbReference type="ChEBI" id="CHEBI:29035"/>
        <label>2</label>
    </ligand>
</feature>
<dbReference type="SUPFAM" id="SSF55031">
    <property type="entry name" value="Bacterial exopeptidase dimerisation domain"/>
    <property type="match status" value="1"/>
</dbReference>
<evidence type="ECO:0000313" key="5">
    <source>
        <dbReference type="Proteomes" id="UP000254337"/>
    </source>
</evidence>
<feature type="binding site" evidence="2">
    <location>
        <position position="106"/>
    </location>
    <ligand>
        <name>Mn(2+)</name>
        <dbReference type="ChEBI" id="CHEBI:29035"/>
        <label>2</label>
    </ligand>
</feature>
<name>A0A346AYQ8_9FIRM</name>
<dbReference type="SUPFAM" id="SSF53187">
    <property type="entry name" value="Zn-dependent exopeptidases"/>
    <property type="match status" value="1"/>
</dbReference>
<dbReference type="Gene3D" id="3.30.70.360">
    <property type="match status" value="1"/>
</dbReference>
<sequence length="396" mass="42362">MINQNRIKELVKQCTEDMRCARRKLHAYPEISNEEERTAAYMAKTLRSFGVDVQEGVAGGHGVVGTLTGKRPGPTIALRADMDALSITEQTGLLFASQCEGKMHACGHDGHMAILLGAAKVLSELRDELAGTVVFICQPAEEKSPRGGAKGLVEAGVLDGVDAIYGLHVWPTLPTGTIGVKAGPMMAASDHIRIVIRGKSSHAAMPHKGVDAIVAAGQFITAAQDIISRQINPLYPAVLTFGRISGGTRYNIVAGEVELEGTCRTYHAEAQDMVEAQLGNMLRGLDTMYGTESELHYERGYAAVVNSQRQADFVASVAADCFGRDALADVQEPAMTAEDFSGYLQACDGAFFWLGATKAGDAVYPLHNSRFAVDEDCLPIGAELMASLVCRAMENQ</sequence>
<accession>A0A346AYQ8</accession>
<dbReference type="GO" id="GO:0019877">
    <property type="term" value="P:diaminopimelate biosynthetic process"/>
    <property type="evidence" value="ECO:0007669"/>
    <property type="project" value="UniProtKB-ARBA"/>
</dbReference>
<dbReference type="OrthoDB" id="1633187at2"/>
<evidence type="ECO:0000313" key="4">
    <source>
        <dbReference type="EMBL" id="AXL21001.1"/>
    </source>
</evidence>